<dbReference type="PROSITE" id="PS50005">
    <property type="entry name" value="TPR"/>
    <property type="match status" value="1"/>
</dbReference>
<dbReference type="EMBL" id="MHNB01000030">
    <property type="protein sequence ID" value="OGZ36176.1"/>
    <property type="molecule type" value="Genomic_DNA"/>
</dbReference>
<evidence type="ECO:0000313" key="2">
    <source>
        <dbReference type="EMBL" id="OGZ36176.1"/>
    </source>
</evidence>
<evidence type="ECO:0000256" key="1">
    <source>
        <dbReference type="PROSITE-ProRule" id="PRU00339"/>
    </source>
</evidence>
<comment type="caution">
    <text evidence="2">The sequence shown here is derived from an EMBL/GenBank/DDBJ whole genome shotgun (WGS) entry which is preliminary data.</text>
</comment>
<accession>A0A1G2FDP2</accession>
<dbReference type="Proteomes" id="UP000177061">
    <property type="component" value="Unassembled WGS sequence"/>
</dbReference>
<proteinExistence type="predicted"/>
<dbReference type="SMART" id="SM00028">
    <property type="entry name" value="TPR"/>
    <property type="match status" value="1"/>
</dbReference>
<sequence>MFYFLFIILLVALIFLTLTNYLQLNRKQRGLGLTFQSLESAAFFKKENLTGPIFNNYDIGGYLIYNLYPQEKVFVDNRPEAYPASFFEDTYKPMQLKEEKWQTYSEEYNFNAIFFTHQEATPWGRNFLKQRFPDKNWALVYADSQAVIFLKNKAVNQALINKFQITPENIKEKISLLISSPELKTKMAALNLLGLTGRDDLALNLAQEALNNHPQEGQIYLELASIESRTGRLNDLLSAQRHLEKAIELGEDLPSVYNQLGLIHFQLNQFEQAKKAWQKALKINKKDEVAKDYLRQYEKLNLP</sequence>
<evidence type="ECO:0000313" key="3">
    <source>
        <dbReference type="Proteomes" id="UP000177061"/>
    </source>
</evidence>
<protein>
    <recommendedName>
        <fullName evidence="4">Tetratricopeptide repeat protein</fullName>
    </recommendedName>
</protein>
<dbReference type="Gene3D" id="1.25.40.10">
    <property type="entry name" value="Tetratricopeptide repeat domain"/>
    <property type="match status" value="1"/>
</dbReference>
<dbReference type="SUPFAM" id="SSF48452">
    <property type="entry name" value="TPR-like"/>
    <property type="match status" value="1"/>
</dbReference>
<dbReference type="PROSITE" id="PS50293">
    <property type="entry name" value="TPR_REGION"/>
    <property type="match status" value="1"/>
</dbReference>
<name>A0A1G2FDP2_9BACT</name>
<keyword evidence="1" id="KW-0802">TPR repeat</keyword>
<feature type="repeat" description="TPR" evidence="1">
    <location>
        <begin position="254"/>
        <end position="287"/>
    </location>
</feature>
<reference evidence="2 3" key="1">
    <citation type="journal article" date="2016" name="Nat. Commun.">
        <title>Thousands of microbial genomes shed light on interconnected biogeochemical processes in an aquifer system.</title>
        <authorList>
            <person name="Anantharaman K."/>
            <person name="Brown C.T."/>
            <person name="Hug L.A."/>
            <person name="Sharon I."/>
            <person name="Castelle C.J."/>
            <person name="Probst A.J."/>
            <person name="Thomas B.C."/>
            <person name="Singh A."/>
            <person name="Wilkins M.J."/>
            <person name="Karaoz U."/>
            <person name="Brodie E.L."/>
            <person name="Williams K.H."/>
            <person name="Hubbard S.S."/>
            <person name="Banfield J.F."/>
        </authorList>
    </citation>
    <scope>NUCLEOTIDE SEQUENCE [LARGE SCALE GENOMIC DNA]</scope>
</reference>
<dbReference type="InterPro" id="IPR011990">
    <property type="entry name" value="TPR-like_helical_dom_sf"/>
</dbReference>
<dbReference type="AlphaFoldDB" id="A0A1G2FDP2"/>
<organism evidence="2 3">
    <name type="scientific">Candidatus Portnoybacteria bacterium RIFCSPHIGHO2_12_FULL_38_9</name>
    <dbReference type="NCBI Taxonomy" id="1801997"/>
    <lineage>
        <taxon>Bacteria</taxon>
        <taxon>Candidatus Portnoyibacteriota</taxon>
    </lineage>
</organism>
<gene>
    <name evidence="2" type="ORF">A3J64_00215</name>
</gene>
<dbReference type="Pfam" id="PF00515">
    <property type="entry name" value="TPR_1"/>
    <property type="match status" value="1"/>
</dbReference>
<dbReference type="InterPro" id="IPR019734">
    <property type="entry name" value="TPR_rpt"/>
</dbReference>
<evidence type="ECO:0008006" key="4">
    <source>
        <dbReference type="Google" id="ProtNLM"/>
    </source>
</evidence>